<organism evidence="1 2">
    <name type="scientific">Rhizobium esperanzae</name>
    <dbReference type="NCBI Taxonomy" id="1967781"/>
    <lineage>
        <taxon>Bacteria</taxon>
        <taxon>Pseudomonadati</taxon>
        <taxon>Pseudomonadota</taxon>
        <taxon>Alphaproteobacteria</taxon>
        <taxon>Hyphomicrobiales</taxon>
        <taxon>Rhizobiaceae</taxon>
        <taxon>Rhizobium/Agrobacterium group</taxon>
        <taxon>Rhizobium</taxon>
    </lineage>
</organism>
<dbReference type="GO" id="GO:0004519">
    <property type="term" value="F:endonuclease activity"/>
    <property type="evidence" value="ECO:0007669"/>
    <property type="project" value="UniProtKB-KW"/>
</dbReference>
<accession>A0A7W6W551</accession>
<reference evidence="1 2" key="1">
    <citation type="submission" date="2020-08" db="EMBL/GenBank/DDBJ databases">
        <title>Genomic Encyclopedia of Type Strains, Phase IV (KMG-V): Genome sequencing to study the core and pangenomes of soil and plant-associated prokaryotes.</title>
        <authorList>
            <person name="Whitman W."/>
        </authorList>
    </citation>
    <scope>NUCLEOTIDE SEQUENCE [LARGE SCALE GENOMIC DNA]</scope>
    <source>
        <strain evidence="1 2">SEMIA 4089</strain>
    </source>
</reference>
<proteinExistence type="predicted"/>
<gene>
    <name evidence="1" type="ORF">GGD57_002404</name>
</gene>
<sequence>MAQILLPFLLIALVATIPVDAERFVGRASVIDGDTIEIAAQRIQAEWR</sequence>
<dbReference type="EMBL" id="JACIFY010000007">
    <property type="protein sequence ID" value="MBB4235830.1"/>
    <property type="molecule type" value="Genomic_DNA"/>
</dbReference>
<dbReference type="RefSeq" id="WP_246713607.1">
    <property type="nucleotide sequence ID" value="NZ_JACIFY010000007.1"/>
</dbReference>
<evidence type="ECO:0000313" key="2">
    <source>
        <dbReference type="Proteomes" id="UP000540909"/>
    </source>
</evidence>
<dbReference type="AlphaFoldDB" id="A0A7W6W551"/>
<keyword evidence="1" id="KW-0255">Endonuclease</keyword>
<dbReference type="Proteomes" id="UP000540909">
    <property type="component" value="Unassembled WGS sequence"/>
</dbReference>
<keyword evidence="1" id="KW-0540">Nuclease</keyword>
<evidence type="ECO:0000313" key="1">
    <source>
        <dbReference type="EMBL" id="MBB4235830.1"/>
    </source>
</evidence>
<comment type="caution">
    <text evidence="1">The sequence shown here is derived from an EMBL/GenBank/DDBJ whole genome shotgun (WGS) entry which is preliminary data.</text>
</comment>
<protein>
    <submittedName>
        <fullName evidence="1">Endonuclease YncB(Thermonuclease family)</fullName>
    </submittedName>
</protein>
<name>A0A7W6W551_9HYPH</name>
<keyword evidence="1" id="KW-0378">Hydrolase</keyword>